<feature type="compositionally biased region" description="Polar residues" evidence="7">
    <location>
        <begin position="1295"/>
        <end position="1324"/>
    </location>
</feature>
<keyword evidence="9" id="KW-1185">Reference proteome</keyword>
<feature type="compositionally biased region" description="Basic and acidic residues" evidence="7">
    <location>
        <begin position="1183"/>
        <end position="1198"/>
    </location>
</feature>
<reference evidence="10" key="1">
    <citation type="submission" date="2025-08" db="UniProtKB">
        <authorList>
            <consortium name="RefSeq"/>
        </authorList>
    </citation>
    <scope>IDENTIFICATION</scope>
    <source>
        <tissue evidence="10">Muscle</tissue>
    </source>
</reference>
<evidence type="ECO:0000256" key="4">
    <source>
        <dbReference type="ARBA" id="ARBA00022723"/>
    </source>
</evidence>
<feature type="compositionally biased region" description="Basic and acidic residues" evidence="7">
    <location>
        <begin position="50"/>
        <end position="91"/>
    </location>
</feature>
<evidence type="ECO:0000256" key="5">
    <source>
        <dbReference type="ARBA" id="ARBA00022842"/>
    </source>
</evidence>
<protein>
    <submittedName>
        <fullName evidence="10">Terminal uridylyltransferase 4-like</fullName>
    </submittedName>
</protein>
<feature type="region of interest" description="Disordered" evidence="7">
    <location>
        <begin position="616"/>
        <end position="648"/>
    </location>
</feature>
<feature type="compositionally biased region" description="Acidic residues" evidence="7">
    <location>
        <begin position="681"/>
        <end position="690"/>
    </location>
</feature>
<dbReference type="Pfam" id="PF19088">
    <property type="entry name" value="TUTase"/>
    <property type="match status" value="1"/>
</dbReference>
<dbReference type="InterPro" id="IPR045100">
    <property type="entry name" value="TUT4/7_NTP_transf"/>
</dbReference>
<keyword evidence="5" id="KW-0460">Magnesium</keyword>
<feature type="region of interest" description="Disordered" evidence="7">
    <location>
        <begin position="1608"/>
        <end position="1627"/>
    </location>
</feature>
<feature type="region of interest" description="Disordered" evidence="7">
    <location>
        <begin position="1241"/>
        <end position="1342"/>
    </location>
</feature>
<evidence type="ECO:0000256" key="3">
    <source>
        <dbReference type="ARBA" id="ARBA00022679"/>
    </source>
</evidence>
<dbReference type="GeneID" id="106464394"/>
<comment type="cofactor">
    <cofactor evidence="1">
        <name>Mn(2+)</name>
        <dbReference type="ChEBI" id="CHEBI:29035"/>
    </cofactor>
</comment>
<dbReference type="Gene3D" id="1.10.1410.10">
    <property type="match status" value="2"/>
</dbReference>
<keyword evidence="4" id="KW-0479">Metal-binding</keyword>
<dbReference type="InterPro" id="IPR043519">
    <property type="entry name" value="NT_sf"/>
</dbReference>
<feature type="domain" description="CCHC-type" evidence="8">
    <location>
        <begin position="775"/>
        <end position="790"/>
    </location>
</feature>
<evidence type="ECO:0000313" key="10">
    <source>
        <dbReference type="RefSeq" id="XP_013779979.1"/>
    </source>
</evidence>
<dbReference type="InterPro" id="IPR036875">
    <property type="entry name" value="Znf_CCHC_sf"/>
</dbReference>
<evidence type="ECO:0000256" key="6">
    <source>
        <dbReference type="PROSITE-ProRule" id="PRU00047"/>
    </source>
</evidence>
<comment type="cofactor">
    <cofactor evidence="2">
        <name>Mg(2+)</name>
        <dbReference type="ChEBI" id="CHEBI:18420"/>
    </cofactor>
</comment>
<accession>A0ABM1BDU8</accession>
<feature type="region of interest" description="Disordered" evidence="7">
    <location>
        <begin position="29"/>
        <end position="93"/>
    </location>
</feature>
<proteinExistence type="predicted"/>
<dbReference type="SUPFAM" id="SSF81301">
    <property type="entry name" value="Nucleotidyltransferase"/>
    <property type="match status" value="2"/>
</dbReference>
<name>A0ABM1BDU8_LIMPO</name>
<dbReference type="InterPro" id="IPR001878">
    <property type="entry name" value="Znf_CCHC"/>
</dbReference>
<feature type="region of interest" description="Disordered" evidence="7">
    <location>
        <begin position="678"/>
        <end position="701"/>
    </location>
</feature>
<sequence length="1674" mass="190585">MKITTIHLQKPCSVMKWMAGRKNVRRIRLRKRNNRRKKHKNKNVANSSENGHKEIQSKSKSETSKSTEDIKNSSKPDSKQTFKSGDSKKPSDAISKQFQEKSWCKKLNKGIVIEDSWYSDEIIEKLEEEFIFPLKKRVSRFPRAHFYCQLCDYHLDRPEYMKEHMHRNSHRSRKELQAVHALLQDLPPPSSAHCEALTKLLVHVAESSGLSNREVTERQELVDRLNTYLEKSIPGIEARLYGSSVNGFGLVGSDVNIDLVLPVNEVGSTILAKTFQLLKELEDYSQVASDFTSKIPRITFTENKTGLFCNISLYNDSACQTSQLLADYCSIDPRVKVLGVAICKWAKVCEIDDASKGTLPAHSFPLILIYYLQQCKPPVLPVLHALCMADVWTCHNKQSIGELWVNLLRFYSFPMEHIISLRRQNPLKKNEKSWAKRHFAIEDPFHTKRNLARSVSNQHVFRYIQERFHAAYTYFGIPQIASGPLFTSQELISSRTKQPKLNTDEQKDASISHTSPSEVLIQGNDVYSEQKELPEDGQNIVGQAGQEANTSDLVQQDKELNDEDAGSEVVKQTACIDQCQPSEELLIPQHIFENTSQENQPVEKDHCVANDLTPVLIEEQQLDSDTDTSLSDSKREPRETEDSEAVTCESFIEDQDTDLSLDNVISVLTKLNLNSQASEDQMNETEEFSIEESAHENEVSPAIDASKDIDSLKKKNNKAISVSNDNMSVHFNARKKKYVVPDHIMAVIRCLKPDEYHFGFYKDSLTNGKKPPIACSLCQREGHLKQDCPDEKLPEVKPLPPMTERYLRKLDTMCKNILRENAPDDETLFQRKQMVLELEAFIRELYPDAFLHLFGSSCNGFGFTDCDLDICLTFKGDEKGETCKNQHPAIIEKLAEKLHHKWGLTNIVAITTAKVPIVKFMDKLTRLEGDISLYNVLAQQNTHMLNVYSKIDVRVQILGYTMKKFTKICDISDASRGSLSSYAYILMVLYYLQQRNPPVIPVLQELHEPGEKPELIIDGWNAWFYDNIENLPRIWPDYGKNKESVGALWLGLLCFYSEEFNFKELVISIRQKSQLTRFHKLWNTKSIAIEDPFDQNHNLGSGVSRKMHTYIMKTFIRAREMFGTPLERPPLDYDRVYDYLFDRWQLTDGLPPNDRGCRACGKIGHKVKDCSQRRAMKDKILSISHHENNQEQNRKEGRQSSGSDLANFLITKGLKQENSSAYQKKTRLNNTEGRKFQDLLEPSKHHHWSTPKNSSRIPTNISTPPGLSGKSRRNTSSSPEVLKGNNLQLPPGIFSLSQQKMMSQASSINQQRQQKPTGQSPSINQQVQQQVTSPTRSGNQHRNMFQHTSFNQQKFIPQTSTNVQQEQQRIVSQEELYNHQKPMTQNQIICQQNKQRNNSHGFSFQNLKQMSQEPSFNQQEIMPQEQSFNFQRNMAQKTHFGQQRKKTQETPFDQQMFKPQDSLFVQQRNTPHTPAFCQLKAVPTGPGNGSSMTRLNHPPGFQVRPSCPRFSQGQDSYIQQPQPYVSISASTACPNSPFQIAPSYPSGPTPLMEHFNHLQTSNHNYPSPFTKQPQTSFVPHHNSTAPMGNQSGSPLPFPCKPLRHSLPGSQGNPLIHSPPMTSSPDRLSTAGNSLHMSALHSFSHPGSLATFDPAIIVSLQSTNMKGDNGDILPK</sequence>
<dbReference type="Gene3D" id="3.30.460.10">
    <property type="entry name" value="Beta Polymerase, domain 2"/>
    <property type="match status" value="2"/>
</dbReference>
<gene>
    <name evidence="10" type="primary">LOC106464394</name>
</gene>
<dbReference type="InterPro" id="IPR002058">
    <property type="entry name" value="PAP_assoc"/>
</dbReference>
<evidence type="ECO:0000256" key="7">
    <source>
        <dbReference type="SAM" id="MobiDB-lite"/>
    </source>
</evidence>
<dbReference type="CDD" id="cd05402">
    <property type="entry name" value="NT_PAP_TUTase"/>
    <property type="match status" value="2"/>
</dbReference>
<dbReference type="SMART" id="SM00343">
    <property type="entry name" value="ZnF_C2HC"/>
    <property type="match status" value="2"/>
</dbReference>
<keyword evidence="6" id="KW-0862">Zinc</keyword>
<dbReference type="PROSITE" id="PS00028">
    <property type="entry name" value="ZINC_FINGER_C2H2_1"/>
    <property type="match status" value="1"/>
</dbReference>
<evidence type="ECO:0000259" key="8">
    <source>
        <dbReference type="PROSITE" id="PS50158"/>
    </source>
</evidence>
<evidence type="ECO:0000313" key="9">
    <source>
        <dbReference type="Proteomes" id="UP000694941"/>
    </source>
</evidence>
<feature type="domain" description="CCHC-type" evidence="8">
    <location>
        <begin position="1157"/>
        <end position="1172"/>
    </location>
</feature>
<dbReference type="RefSeq" id="XP_013779979.1">
    <property type="nucleotide sequence ID" value="XM_013924525.2"/>
</dbReference>
<evidence type="ECO:0000256" key="1">
    <source>
        <dbReference type="ARBA" id="ARBA00001936"/>
    </source>
</evidence>
<dbReference type="Proteomes" id="UP000694941">
    <property type="component" value="Unplaced"/>
</dbReference>
<dbReference type="PANTHER" id="PTHR12271">
    <property type="entry name" value="POLY A POLYMERASE CID PAP -RELATED"/>
    <property type="match status" value="1"/>
</dbReference>
<feature type="compositionally biased region" description="Polar residues" evidence="7">
    <location>
        <begin position="1332"/>
        <end position="1342"/>
    </location>
</feature>
<dbReference type="InterPro" id="IPR054708">
    <property type="entry name" value="MTPAP-like_central"/>
</dbReference>
<feature type="compositionally biased region" description="Polar residues" evidence="7">
    <location>
        <begin position="1250"/>
        <end position="1265"/>
    </location>
</feature>
<dbReference type="PANTHER" id="PTHR12271:SF66">
    <property type="entry name" value="TERMINAL URIDYLYLTRANSFERASE TAILOR"/>
    <property type="match status" value="1"/>
</dbReference>
<dbReference type="SUPFAM" id="SSF57756">
    <property type="entry name" value="Retrovirus zinc finger-like domains"/>
    <property type="match status" value="1"/>
</dbReference>
<keyword evidence="3" id="KW-0808">Transferase</keyword>
<feature type="compositionally biased region" description="Basic residues" evidence="7">
    <location>
        <begin position="29"/>
        <end position="42"/>
    </location>
</feature>
<dbReference type="Pfam" id="PF22600">
    <property type="entry name" value="MTPAP-like_central"/>
    <property type="match status" value="1"/>
</dbReference>
<keyword evidence="6" id="KW-0863">Zinc-finger</keyword>
<organism evidence="9 10">
    <name type="scientific">Limulus polyphemus</name>
    <name type="common">Atlantic horseshoe crab</name>
    <dbReference type="NCBI Taxonomy" id="6850"/>
    <lineage>
        <taxon>Eukaryota</taxon>
        <taxon>Metazoa</taxon>
        <taxon>Ecdysozoa</taxon>
        <taxon>Arthropoda</taxon>
        <taxon>Chelicerata</taxon>
        <taxon>Merostomata</taxon>
        <taxon>Xiphosura</taxon>
        <taxon>Limulidae</taxon>
        <taxon>Limulus</taxon>
    </lineage>
</organism>
<dbReference type="PROSITE" id="PS50158">
    <property type="entry name" value="ZF_CCHC"/>
    <property type="match status" value="2"/>
</dbReference>
<evidence type="ECO:0000256" key="2">
    <source>
        <dbReference type="ARBA" id="ARBA00001946"/>
    </source>
</evidence>
<dbReference type="SUPFAM" id="SSF81631">
    <property type="entry name" value="PAP/OAS1 substrate-binding domain"/>
    <property type="match status" value="2"/>
</dbReference>
<dbReference type="InterPro" id="IPR013087">
    <property type="entry name" value="Znf_C2H2_type"/>
</dbReference>
<feature type="region of interest" description="Disordered" evidence="7">
    <location>
        <begin position="496"/>
        <end position="521"/>
    </location>
</feature>
<dbReference type="Pfam" id="PF03828">
    <property type="entry name" value="PAP_assoc"/>
    <property type="match status" value="2"/>
</dbReference>
<feature type="region of interest" description="Disordered" evidence="7">
    <location>
        <begin position="1183"/>
        <end position="1202"/>
    </location>
</feature>